<proteinExistence type="predicted"/>
<dbReference type="Proteomes" id="UP000824782">
    <property type="component" value="Unassembled WGS sequence"/>
</dbReference>
<sequence>MQNQHSIKYFPHCIFLRIHECFRSQAHRIKPLFSIMGKPNFKSIVVEKKVLVTDAAALVILLYNTYFRMQVLDNAMYFQIYSAPLFCNKL</sequence>
<name>A0AAV7C3K5_ENGPU</name>
<evidence type="ECO:0000313" key="1">
    <source>
        <dbReference type="EMBL" id="KAG8579211.1"/>
    </source>
</evidence>
<keyword evidence="2" id="KW-1185">Reference proteome</keyword>
<protein>
    <submittedName>
        <fullName evidence="1">Uncharacterized protein</fullName>
    </submittedName>
</protein>
<dbReference type="EMBL" id="WNYA01000004">
    <property type="protein sequence ID" value="KAG8579211.1"/>
    <property type="molecule type" value="Genomic_DNA"/>
</dbReference>
<accession>A0AAV7C3K5</accession>
<reference evidence="1" key="1">
    <citation type="thesis" date="2020" institute="ProQuest LLC" country="789 East Eisenhower Parkway, Ann Arbor, MI, USA">
        <title>Comparative Genomics and Chromosome Evolution.</title>
        <authorList>
            <person name="Mudd A.B."/>
        </authorList>
    </citation>
    <scope>NUCLEOTIDE SEQUENCE</scope>
    <source>
        <strain evidence="1">237g6f4</strain>
        <tissue evidence="1">Blood</tissue>
    </source>
</reference>
<evidence type="ECO:0000313" key="2">
    <source>
        <dbReference type="Proteomes" id="UP000824782"/>
    </source>
</evidence>
<gene>
    <name evidence="1" type="ORF">GDO81_010757</name>
</gene>
<organism evidence="1 2">
    <name type="scientific">Engystomops pustulosus</name>
    <name type="common">Tungara frog</name>
    <name type="synonym">Physalaemus pustulosus</name>
    <dbReference type="NCBI Taxonomy" id="76066"/>
    <lineage>
        <taxon>Eukaryota</taxon>
        <taxon>Metazoa</taxon>
        <taxon>Chordata</taxon>
        <taxon>Craniata</taxon>
        <taxon>Vertebrata</taxon>
        <taxon>Euteleostomi</taxon>
        <taxon>Amphibia</taxon>
        <taxon>Batrachia</taxon>
        <taxon>Anura</taxon>
        <taxon>Neobatrachia</taxon>
        <taxon>Hyloidea</taxon>
        <taxon>Leptodactylidae</taxon>
        <taxon>Leiuperinae</taxon>
        <taxon>Engystomops</taxon>
    </lineage>
</organism>
<dbReference type="AlphaFoldDB" id="A0AAV7C3K5"/>
<comment type="caution">
    <text evidence="1">The sequence shown here is derived from an EMBL/GenBank/DDBJ whole genome shotgun (WGS) entry which is preliminary data.</text>
</comment>